<reference evidence="1" key="1">
    <citation type="journal article" date="2020" name="Nature">
        <title>Giant virus diversity and host interactions through global metagenomics.</title>
        <authorList>
            <person name="Schulz F."/>
            <person name="Roux S."/>
            <person name="Paez-Espino D."/>
            <person name="Jungbluth S."/>
            <person name="Walsh D.A."/>
            <person name="Denef V.J."/>
            <person name="McMahon K.D."/>
            <person name="Konstantinidis K.T."/>
            <person name="Eloe-Fadrosh E.A."/>
            <person name="Kyrpides N.C."/>
            <person name="Woyke T."/>
        </authorList>
    </citation>
    <scope>NUCLEOTIDE SEQUENCE</scope>
    <source>
        <strain evidence="1">GVMAG-M-3300023179-138</strain>
    </source>
</reference>
<dbReference type="EMBL" id="MN739743">
    <property type="protein sequence ID" value="QHT24256.1"/>
    <property type="molecule type" value="Genomic_DNA"/>
</dbReference>
<evidence type="ECO:0000313" key="1">
    <source>
        <dbReference type="EMBL" id="QHT24256.1"/>
    </source>
</evidence>
<protein>
    <submittedName>
        <fullName evidence="1">Uncharacterized protein</fullName>
    </submittedName>
</protein>
<organism evidence="1">
    <name type="scientific">viral metagenome</name>
    <dbReference type="NCBI Taxonomy" id="1070528"/>
    <lineage>
        <taxon>unclassified sequences</taxon>
        <taxon>metagenomes</taxon>
        <taxon>organismal metagenomes</taxon>
    </lineage>
</organism>
<name>A0A6C0E524_9ZZZZ</name>
<proteinExistence type="predicted"/>
<sequence>MQRYKSSIYVPPVGKKTLNGQVNVTAQAAGCAVCANPVQQTVNIPGRCCDLATQYPRGFYGPKTPDCPPVNGPPVTGCVACPVIQRNYLNQT</sequence>
<dbReference type="AlphaFoldDB" id="A0A6C0E524"/>
<accession>A0A6C0E524</accession>